<feature type="domain" description="P-type" evidence="19">
    <location>
        <begin position="88"/>
        <end position="133"/>
    </location>
</feature>
<evidence type="ECO:0000256" key="1">
    <source>
        <dbReference type="ARBA" id="ARBA00001657"/>
    </source>
</evidence>
<keyword evidence="9 18" id="KW-0378">Hydrolase</keyword>
<evidence type="ECO:0000256" key="14">
    <source>
        <dbReference type="ARBA" id="ARBA00023180"/>
    </source>
</evidence>
<evidence type="ECO:0000256" key="5">
    <source>
        <dbReference type="ARBA" id="ARBA00022641"/>
    </source>
</evidence>
<dbReference type="Gene3D" id="2.60.40.1760">
    <property type="entry name" value="glycosyl hydrolase (family 31)"/>
    <property type="match status" value="1"/>
</dbReference>
<keyword evidence="14" id="KW-0325">Glycoprotein</keyword>
<keyword evidence="7" id="KW-0732">Signal</keyword>
<dbReference type="InterPro" id="IPR013780">
    <property type="entry name" value="Glyco_hydro_b"/>
</dbReference>
<comment type="catalytic activity">
    <reaction evidence="1">
        <text>Hydrolysis of terminal, non-reducing (1-&gt;4)-linked alpha-D-glucose residues with release of alpha-D-glucose.</text>
        <dbReference type="EC" id="3.2.1.20"/>
    </reaction>
</comment>
<dbReference type="InterPro" id="IPR000519">
    <property type="entry name" value="P_trefoil_dom"/>
</dbReference>
<dbReference type="Pfam" id="PF13802">
    <property type="entry name" value="Gal_mutarotas_2"/>
    <property type="match status" value="1"/>
</dbReference>
<proteinExistence type="inferred from homology"/>
<dbReference type="Proteomes" id="UP000640999">
    <property type="component" value="Unassembled WGS sequence"/>
</dbReference>
<keyword evidence="10" id="KW-0735">Signal-anchor</keyword>
<dbReference type="CDD" id="cd14752">
    <property type="entry name" value="GH31_N"/>
    <property type="match status" value="1"/>
</dbReference>
<dbReference type="PROSITE" id="PS51448">
    <property type="entry name" value="P_TREFOIL_2"/>
    <property type="match status" value="1"/>
</dbReference>
<dbReference type="InterPro" id="IPR017853">
    <property type="entry name" value="GH"/>
</dbReference>
<dbReference type="SUPFAM" id="SSF57492">
    <property type="entry name" value="Trefoil"/>
    <property type="match status" value="1"/>
</dbReference>
<dbReference type="FunFam" id="2.60.40.1180:FF:000001">
    <property type="entry name" value="Maltase-glucoamylase, intestinal"/>
    <property type="match status" value="1"/>
</dbReference>
<evidence type="ECO:0000256" key="15">
    <source>
        <dbReference type="ARBA" id="ARBA00023295"/>
    </source>
</evidence>
<evidence type="ECO:0000256" key="4">
    <source>
        <dbReference type="ARBA" id="ARBA00012741"/>
    </source>
</evidence>
<dbReference type="SUPFAM" id="SSF51011">
    <property type="entry name" value="Glycosyl hydrolase domain"/>
    <property type="match status" value="1"/>
</dbReference>
<feature type="non-terminal residue" evidence="20">
    <location>
        <position position="1"/>
    </location>
</feature>
<dbReference type="SUPFAM" id="SSF74650">
    <property type="entry name" value="Galactose mutarotase-like"/>
    <property type="match status" value="1"/>
</dbReference>
<evidence type="ECO:0000256" key="3">
    <source>
        <dbReference type="ARBA" id="ARBA00007806"/>
    </source>
</evidence>
<dbReference type="GO" id="GO:0030246">
    <property type="term" value="F:carbohydrate binding"/>
    <property type="evidence" value="ECO:0007669"/>
    <property type="project" value="InterPro"/>
</dbReference>
<keyword evidence="5" id="KW-0765">Sulfation</keyword>
<dbReference type="OrthoDB" id="5839090at2759"/>
<dbReference type="SUPFAM" id="SSF51445">
    <property type="entry name" value="(Trans)glycosidases"/>
    <property type="match status" value="1"/>
</dbReference>
<dbReference type="InterPro" id="IPR000322">
    <property type="entry name" value="Glyco_hydro_31_TIM"/>
</dbReference>
<dbReference type="Pfam" id="PF01055">
    <property type="entry name" value="Glyco_hydro_31_2nd"/>
    <property type="match status" value="1"/>
</dbReference>
<dbReference type="FunFam" id="3.20.20.80:FF:000016">
    <property type="entry name" value="Maltase-glucoamylase, intestinal"/>
    <property type="match status" value="1"/>
</dbReference>
<dbReference type="InterPro" id="IPR011013">
    <property type="entry name" value="Gal_mutarotase_sf_dom"/>
</dbReference>
<accession>A0A850US27</accession>
<comment type="subcellular location">
    <subcellularLocation>
        <location evidence="2">Membrane</location>
        <topology evidence="2">Single-pass membrane protein</topology>
    </subcellularLocation>
</comment>
<dbReference type="PROSITE" id="PS00129">
    <property type="entry name" value="GLYCOSYL_HYDROL_F31_1"/>
    <property type="match status" value="1"/>
</dbReference>
<dbReference type="GO" id="GO:0005737">
    <property type="term" value="C:cytoplasm"/>
    <property type="evidence" value="ECO:0007669"/>
    <property type="project" value="UniProtKB-ARBA"/>
</dbReference>
<evidence type="ECO:0000256" key="16">
    <source>
        <dbReference type="ARBA" id="ARBA00041343"/>
    </source>
</evidence>
<dbReference type="InterPro" id="IPR048395">
    <property type="entry name" value="Glyco_hydro_31_C"/>
</dbReference>
<dbReference type="Pfam" id="PF21365">
    <property type="entry name" value="Glyco_hydro_31_3rd"/>
    <property type="match status" value="1"/>
</dbReference>
<dbReference type="Pfam" id="PF00088">
    <property type="entry name" value="Trefoil"/>
    <property type="match status" value="1"/>
</dbReference>
<reference evidence="20" key="1">
    <citation type="submission" date="2019-10" db="EMBL/GenBank/DDBJ databases">
        <title>Bird 10,000 Genomes (B10K) Project - Family phase.</title>
        <authorList>
            <person name="Zhang G."/>
        </authorList>
    </citation>
    <scope>NUCLEOTIDE SEQUENCE</scope>
    <source>
        <strain evidence="20">B10K-IZ-033-78</strain>
        <tissue evidence="20">Muscle</tissue>
    </source>
</reference>
<keyword evidence="8" id="KW-0677">Repeat</keyword>
<evidence type="ECO:0000256" key="18">
    <source>
        <dbReference type="RuleBase" id="RU361185"/>
    </source>
</evidence>
<keyword evidence="15 18" id="KW-0326">Glycosidase</keyword>
<evidence type="ECO:0000313" key="20">
    <source>
        <dbReference type="EMBL" id="NWH34277.1"/>
    </source>
</evidence>
<evidence type="ECO:0000256" key="2">
    <source>
        <dbReference type="ARBA" id="ARBA00004167"/>
    </source>
</evidence>
<keyword evidence="21" id="KW-1185">Reference proteome</keyword>
<sequence length="990" mass="113321">RFLNYDYYIIFQNVLTMTATHSNYADPNNLKFEEIKILGLPQEIGSVSVSQNNVVQDYVPNITYDPAAKVGVIKGLPLELGKSYTVQWTLTMSITERFDCHPSDDATKEKCEQLGCSWQEAENSDIPSCYYPSSNPYFVEKVDYSSTGIMATLNLDRSKVRANEAYLDPISTLRLEVKYHLNNMLQFKIYDYQNQRYEVPVPLNLPSSPSSSSEDRLYDVTLQAKPFGIQIRRRSTGTVIWNSALPTFTFGDMFIQISTRLASQYIYGFGESEHPTFRHNMSWNTWGMFTRDQPPTYKRNSYGFQPFYMALEEDSNAHGVLLLNSNAMDVTFQPTPALTYRTIGGILDFYMVLGPTPELVVQEYTQLIGRPVMPPYWSLGFQLCRYGYANDSEVAQVVEEMKEAQIPQDVQFVDIDYMERNLDFTLSPRFAGLPALINKIKAEGMRFIIILDPAISANETNYPAFDRGVASNIFVQWSDTKEILYSKVLPRDEYLNLCVVDAHPLICLVFFLFLQNYVSYCAFPDFFRNATTEWYKREILEVYENPDPSKSLKFDGLWTDMNEPAAFMNGAMGGCRNDLLNYPPYMPKLAYRSTGLIYKTPCMEGLHYLPDGTPARHYDVHSLYGWSQARPSLEALRGATKERGIIISRSTYPSSGRWVGHWLGDNKATWDQLHKSIIGMMEFSLFGISYTGADICGFFNDSQYELCARWMELGSFYPFSRNHNEKGTRRQDPASWDDNFKNISRNVLNIRYTLLPYLYTLLHDAHAQGSTVIRPVLHEFVGDRTTWDIDEQFLWGPALLISPVLKLGDRSVNAYFPNARWYDYHTNTYTGYRGQFQNLSAPLEHIHLHVRGGYILPWQNPANTTAYSRKNPMGLTVALDDNQSAEGHLYWDDGVRIDAYEDGVYLLTSFTAKQNVLEIAVTHQNYTDPNNLMFTEIRVLGLPSRATQVTVSQNGATIPSNHNVNYATNQVLQITNLQLQLGQSYTLQWS</sequence>
<dbReference type="GO" id="GO:0045177">
    <property type="term" value="C:apical part of cell"/>
    <property type="evidence" value="ECO:0007669"/>
    <property type="project" value="UniProtKB-ARBA"/>
</dbReference>
<dbReference type="EMBL" id="WEIW01000532">
    <property type="protein sequence ID" value="NWH34277.1"/>
    <property type="molecule type" value="Genomic_DNA"/>
</dbReference>
<keyword evidence="6" id="KW-0812">Transmembrane</keyword>
<dbReference type="InterPro" id="IPR025887">
    <property type="entry name" value="Glyco_hydro_31_N_dom"/>
</dbReference>
<dbReference type="GO" id="GO:0004558">
    <property type="term" value="F:alpha-1,4-glucosidase activity"/>
    <property type="evidence" value="ECO:0007669"/>
    <property type="project" value="TreeGrafter"/>
</dbReference>
<dbReference type="CDD" id="cd00111">
    <property type="entry name" value="Trefoil"/>
    <property type="match status" value="1"/>
</dbReference>
<dbReference type="InterPro" id="IPR030458">
    <property type="entry name" value="Glyco_hydro_31_AS"/>
</dbReference>
<evidence type="ECO:0000256" key="13">
    <source>
        <dbReference type="ARBA" id="ARBA00023157"/>
    </source>
</evidence>
<feature type="non-terminal residue" evidence="20">
    <location>
        <position position="990"/>
    </location>
</feature>
<evidence type="ECO:0000313" key="21">
    <source>
        <dbReference type="Proteomes" id="UP000640999"/>
    </source>
</evidence>
<dbReference type="GO" id="GO:0005886">
    <property type="term" value="C:plasma membrane"/>
    <property type="evidence" value="ECO:0007669"/>
    <property type="project" value="UniProtKB-ARBA"/>
</dbReference>
<evidence type="ECO:0000256" key="12">
    <source>
        <dbReference type="ARBA" id="ARBA00023136"/>
    </source>
</evidence>
<dbReference type="FunFam" id="2.60.40.1760:FF:000001">
    <property type="entry name" value="Maltase-glucoamylase, intestinal"/>
    <property type="match status" value="1"/>
</dbReference>
<dbReference type="FunFam" id="2.60.40.1180:FF:000005">
    <property type="entry name" value="Maltase-glucoamylase, intestinal"/>
    <property type="match status" value="1"/>
</dbReference>
<dbReference type="EC" id="3.2.1.20" evidence="4"/>
<dbReference type="Gene3D" id="3.20.20.80">
    <property type="entry name" value="Glycosidases"/>
    <property type="match status" value="1"/>
</dbReference>
<comment type="caution">
    <text evidence="20">The sequence shown here is derived from an EMBL/GenBank/DDBJ whole genome shotgun (WGS) entry which is preliminary data.</text>
</comment>
<keyword evidence="11" id="KW-1133">Transmembrane helix</keyword>
<evidence type="ECO:0000256" key="9">
    <source>
        <dbReference type="ARBA" id="ARBA00022801"/>
    </source>
</evidence>
<protein>
    <recommendedName>
        <fullName evidence="4">alpha-glucosidase</fullName>
        <ecNumber evidence="4">3.2.1.20</ecNumber>
    </recommendedName>
    <alternativeName>
        <fullName evidence="16">Maltase</fullName>
    </alternativeName>
</protein>
<organism evidence="20 21">
    <name type="scientific">Chloropsis hardwickii</name>
    <dbReference type="NCBI Taxonomy" id="667144"/>
    <lineage>
        <taxon>Eukaryota</taxon>
        <taxon>Metazoa</taxon>
        <taxon>Chordata</taxon>
        <taxon>Craniata</taxon>
        <taxon>Vertebrata</taxon>
        <taxon>Euteleostomi</taxon>
        <taxon>Archelosauria</taxon>
        <taxon>Archosauria</taxon>
        <taxon>Dinosauria</taxon>
        <taxon>Saurischia</taxon>
        <taxon>Theropoda</taxon>
        <taxon>Coelurosauria</taxon>
        <taxon>Aves</taxon>
        <taxon>Neognathae</taxon>
        <taxon>Neoaves</taxon>
        <taxon>Telluraves</taxon>
        <taxon>Australaves</taxon>
        <taxon>Passeriformes</taxon>
        <taxon>Corvoidea</taxon>
        <taxon>Irenidae</taxon>
        <taxon>Chloropsis</taxon>
    </lineage>
</organism>
<evidence type="ECO:0000256" key="11">
    <source>
        <dbReference type="ARBA" id="ARBA00022989"/>
    </source>
</evidence>
<dbReference type="PANTHER" id="PTHR22762:SF133">
    <property type="entry name" value="P-TYPE DOMAIN-CONTAINING PROTEIN"/>
    <property type="match status" value="1"/>
</dbReference>
<evidence type="ECO:0000256" key="10">
    <source>
        <dbReference type="ARBA" id="ARBA00022968"/>
    </source>
</evidence>
<dbReference type="GO" id="GO:0012505">
    <property type="term" value="C:endomembrane system"/>
    <property type="evidence" value="ECO:0007669"/>
    <property type="project" value="UniProtKB-ARBA"/>
</dbReference>
<dbReference type="CDD" id="cd06602">
    <property type="entry name" value="GH31_MGAM_SI_GAA"/>
    <property type="match status" value="1"/>
</dbReference>
<comment type="similarity">
    <text evidence="3 18">Belongs to the glycosyl hydrolase 31 family.</text>
</comment>
<dbReference type="GO" id="GO:0005975">
    <property type="term" value="P:carbohydrate metabolic process"/>
    <property type="evidence" value="ECO:0007669"/>
    <property type="project" value="InterPro"/>
</dbReference>
<gene>
    <name evidence="20" type="primary">Mgam_0</name>
    <name evidence="20" type="ORF">CHLHAR_R09516</name>
</gene>
<evidence type="ECO:0000256" key="6">
    <source>
        <dbReference type="ARBA" id="ARBA00022692"/>
    </source>
</evidence>
<keyword evidence="12" id="KW-0472">Membrane</keyword>
<dbReference type="PANTHER" id="PTHR22762">
    <property type="entry name" value="ALPHA-GLUCOSIDASE"/>
    <property type="match status" value="1"/>
</dbReference>
<dbReference type="Gene3D" id="4.10.110.10">
    <property type="entry name" value="Spasmolytic Protein, domain 1"/>
    <property type="match status" value="1"/>
</dbReference>
<comment type="caution">
    <text evidence="17">Lacks conserved residue(s) required for the propagation of feature annotation.</text>
</comment>
<keyword evidence="13" id="KW-1015">Disulfide bond</keyword>
<evidence type="ECO:0000256" key="8">
    <source>
        <dbReference type="ARBA" id="ARBA00022737"/>
    </source>
</evidence>
<dbReference type="Gene3D" id="2.60.40.1180">
    <property type="entry name" value="Golgi alpha-mannosidase II"/>
    <property type="match status" value="3"/>
</dbReference>
<dbReference type="InterPro" id="IPR044913">
    <property type="entry name" value="P_trefoil_dom_sf"/>
</dbReference>
<evidence type="ECO:0000259" key="19">
    <source>
        <dbReference type="PROSITE" id="PS51448"/>
    </source>
</evidence>
<dbReference type="InterPro" id="IPR030459">
    <property type="entry name" value="Glyco_hydro_31_CS"/>
</dbReference>
<name>A0A850US27_9CORV</name>
<evidence type="ECO:0000256" key="17">
    <source>
        <dbReference type="PROSITE-ProRule" id="PRU00779"/>
    </source>
</evidence>
<dbReference type="SMART" id="SM00018">
    <property type="entry name" value="PD"/>
    <property type="match status" value="1"/>
</dbReference>
<evidence type="ECO:0000256" key="7">
    <source>
        <dbReference type="ARBA" id="ARBA00022729"/>
    </source>
</evidence>
<dbReference type="PROSITE" id="PS00707">
    <property type="entry name" value="GLYCOSYL_HYDROL_F31_2"/>
    <property type="match status" value="1"/>
</dbReference>
<dbReference type="AlphaFoldDB" id="A0A850US27"/>